<dbReference type="AlphaFoldDB" id="A0A4R8IFM0"/>
<feature type="transmembrane region" description="Helical" evidence="1">
    <location>
        <begin position="134"/>
        <end position="155"/>
    </location>
</feature>
<evidence type="ECO:0000256" key="1">
    <source>
        <dbReference type="SAM" id="Phobius"/>
    </source>
</evidence>
<keyword evidence="3" id="KW-1185">Reference proteome</keyword>
<evidence type="ECO:0000313" key="3">
    <source>
        <dbReference type="Proteomes" id="UP000294914"/>
    </source>
</evidence>
<gene>
    <name evidence="2" type="ORF">EDC23_2531</name>
</gene>
<dbReference type="RefSeq" id="WP_134085060.1">
    <property type="nucleotide sequence ID" value="NZ_SOQX01000008.1"/>
</dbReference>
<feature type="transmembrane region" description="Helical" evidence="1">
    <location>
        <begin position="57"/>
        <end position="81"/>
    </location>
</feature>
<accession>A0A4R8IFM0</accession>
<protein>
    <submittedName>
        <fullName evidence="2">Mechanosensitive ion channel-like protein</fullName>
    </submittedName>
</protein>
<evidence type="ECO:0000313" key="2">
    <source>
        <dbReference type="EMBL" id="TDX99320.1"/>
    </source>
</evidence>
<dbReference type="OrthoDB" id="5734959at2"/>
<comment type="caution">
    <text evidence="2">The sequence shown here is derived from an EMBL/GenBank/DDBJ whole genome shotgun (WGS) entry which is preliminary data.</text>
</comment>
<organism evidence="2 3">
    <name type="scientific">Thiohalophilus thiocyanatoxydans</name>
    <dbReference type="NCBI Taxonomy" id="381308"/>
    <lineage>
        <taxon>Bacteria</taxon>
        <taxon>Pseudomonadati</taxon>
        <taxon>Pseudomonadota</taxon>
        <taxon>Gammaproteobacteria</taxon>
        <taxon>Thiohalomonadales</taxon>
        <taxon>Thiohalophilaceae</taxon>
        <taxon>Thiohalophilus</taxon>
    </lineage>
</organism>
<keyword evidence="1" id="KW-1133">Transmembrane helix</keyword>
<feature type="transmembrane region" description="Helical" evidence="1">
    <location>
        <begin position="161"/>
        <end position="183"/>
    </location>
</feature>
<dbReference type="EMBL" id="SOQX01000008">
    <property type="protein sequence ID" value="TDX99320.1"/>
    <property type="molecule type" value="Genomic_DNA"/>
</dbReference>
<feature type="transmembrane region" description="Helical" evidence="1">
    <location>
        <begin position="101"/>
        <end position="122"/>
    </location>
</feature>
<dbReference type="Proteomes" id="UP000294914">
    <property type="component" value="Unassembled WGS sequence"/>
</dbReference>
<proteinExistence type="predicted"/>
<keyword evidence="1" id="KW-0472">Membrane</keyword>
<keyword evidence="1" id="KW-0812">Transmembrane</keyword>
<reference evidence="2 3" key="1">
    <citation type="submission" date="2019-03" db="EMBL/GenBank/DDBJ databases">
        <title>Genomic Encyclopedia of Type Strains, Phase IV (KMG-IV): sequencing the most valuable type-strain genomes for metagenomic binning, comparative biology and taxonomic classification.</title>
        <authorList>
            <person name="Goeker M."/>
        </authorList>
    </citation>
    <scope>NUCLEOTIDE SEQUENCE [LARGE SCALE GENOMIC DNA]</scope>
    <source>
        <strain evidence="2 3">DSM 16326</strain>
    </source>
</reference>
<sequence length="256" mass="27299">MLRSLVETYPELAAVLVLVLGVIVGKLAEVAVRRLFLVGDRLISRFSGRSNYVVSPLFQQALALLVFATVLVLAAVIAVRLLNIPQLTAWLDMLFDYLPRFVLGLVIIGMGNVVGALLRNITAGMIAQGDGNALLPRLVHAAVVAVAVITGLQQLGIDISFITQLSLIILASLLGGLSIAFALGARQYVANLVAQPELTRYAIGDRLRIDADEGVIVEVYRTGLTLETDEGLVSIPAARLARGRVVRITPGPVSES</sequence>
<name>A0A4R8IFM0_9GAMM</name>
<feature type="transmembrane region" description="Helical" evidence="1">
    <location>
        <begin position="12"/>
        <end position="36"/>
    </location>
</feature>